<dbReference type="GO" id="GO:0043184">
    <property type="term" value="F:vascular endothelial growth factor receptor 2 binding"/>
    <property type="evidence" value="ECO:0007669"/>
    <property type="project" value="TreeGrafter"/>
</dbReference>
<protein>
    <recommendedName>
        <fullName evidence="10">Phosducin-like protein 3</fullName>
    </recommendedName>
</protein>
<keyword evidence="7" id="KW-0053">Apoptosis</keyword>
<evidence type="ECO:0000256" key="8">
    <source>
        <dbReference type="ARBA" id="ARBA00022824"/>
    </source>
</evidence>
<dbReference type="PANTHER" id="PTHR45809:SF4">
    <property type="entry name" value="PHOSDUCIN-LIKE PROTEIN 3"/>
    <property type="match status" value="1"/>
</dbReference>
<keyword evidence="9" id="KW-0143">Chaperone</keyword>
<sequence length="405" mass="46579">MYAQEQALNTRAIDTRVYHTRQDPRCRLCGDVPETVHHSRVQDVGRQGIHGYIQVAGIVYRNICTEYGLEVPGSRWETPPKVVENKQAKILWDFQIQTDKMVVANQPDRVVVDKHRKTVVVIDVAIPSDSNIRKKEHKKLEKYQRLKEEMERVWGMKATVVPVVMGTLGADPNEDTEWNDILRKKGILPPKEEPKDNEEEELVLQQQSVVKTYEDMTLDELEENEDEFGEEDEAAIEMYRQKRLAEWKAAQMKNVFGTVGEISGQDYIKEVNKAGEGIWVVLHLYKQGIPLCALINQHMSQLARKFPQTKFLKSISTTCIPNYPDRNLPTIFVYLEGEMKAQFIGPLVFGGMNLKVEELEWRLSETGAVTTDLEENPKKKIEDKLMSSIRCSMPTRKDSSEDEDD</sequence>
<dbReference type="GO" id="GO:0010628">
    <property type="term" value="P:positive regulation of gene expression"/>
    <property type="evidence" value="ECO:0007669"/>
    <property type="project" value="TreeGrafter"/>
</dbReference>
<dbReference type="GO" id="GO:0044183">
    <property type="term" value="F:protein folding chaperone"/>
    <property type="evidence" value="ECO:0007669"/>
    <property type="project" value="TreeGrafter"/>
</dbReference>
<evidence type="ECO:0000256" key="3">
    <source>
        <dbReference type="ARBA" id="ARBA00009686"/>
    </source>
</evidence>
<dbReference type="AlphaFoldDB" id="A0A5C6PNR7"/>
<comment type="subcellular location">
    <subcellularLocation>
        <location evidence="2">Cytoplasm</location>
        <location evidence="2">Perinuclear region</location>
    </subcellularLocation>
    <subcellularLocation>
        <location evidence="1">Endoplasmic reticulum</location>
    </subcellularLocation>
</comment>
<evidence type="ECO:0000256" key="2">
    <source>
        <dbReference type="ARBA" id="ARBA00004556"/>
    </source>
</evidence>
<organism evidence="13 14">
    <name type="scientific">Takifugu flavidus</name>
    <name type="common">sansaifugu</name>
    <dbReference type="NCBI Taxonomy" id="433684"/>
    <lineage>
        <taxon>Eukaryota</taxon>
        <taxon>Metazoa</taxon>
        <taxon>Chordata</taxon>
        <taxon>Craniata</taxon>
        <taxon>Vertebrata</taxon>
        <taxon>Euteleostomi</taxon>
        <taxon>Actinopterygii</taxon>
        <taxon>Neopterygii</taxon>
        <taxon>Teleostei</taxon>
        <taxon>Neoteleostei</taxon>
        <taxon>Acanthomorphata</taxon>
        <taxon>Eupercaria</taxon>
        <taxon>Tetraodontiformes</taxon>
        <taxon>Tetradontoidea</taxon>
        <taxon>Tetraodontidae</taxon>
        <taxon>Takifugu</taxon>
    </lineage>
</organism>
<evidence type="ECO:0000259" key="12">
    <source>
        <dbReference type="Pfam" id="PF02114"/>
    </source>
</evidence>
<keyword evidence="6" id="KW-0037">Angiogenesis</keyword>
<keyword evidence="4" id="KW-0963">Cytoplasm</keyword>
<evidence type="ECO:0000256" key="5">
    <source>
        <dbReference type="ARBA" id="ARBA00022553"/>
    </source>
</evidence>
<dbReference type="Pfam" id="PF02114">
    <property type="entry name" value="Phosducin"/>
    <property type="match status" value="1"/>
</dbReference>
<comment type="function">
    <text evidence="11">Acts as a chaperone for the angiogenic VEGF receptor KDR/VEGFR2, increasing its abundance by inhibiting its ubiquitination and degradation. Inhibits the folding activity of the chaperonin-containing T-complex (CCT) which leads to inhibition of cytoskeletal actin folding. Acts as a chaperone during heat shock alongside HSP90 and HSP40/70 chaperone complexes. Modulates the activation of caspases during apoptosis.</text>
</comment>
<reference evidence="13 14" key="1">
    <citation type="submission" date="2019-04" db="EMBL/GenBank/DDBJ databases">
        <title>Chromosome genome assembly for Takifugu flavidus.</title>
        <authorList>
            <person name="Xiao S."/>
        </authorList>
    </citation>
    <scope>NUCLEOTIDE SEQUENCE [LARGE SCALE GENOMIC DNA]</scope>
    <source>
        <strain evidence="13">HTHZ2018</strain>
        <tissue evidence="13">Muscle</tissue>
    </source>
</reference>
<evidence type="ECO:0000256" key="4">
    <source>
        <dbReference type="ARBA" id="ARBA00022490"/>
    </source>
</evidence>
<dbReference type="EMBL" id="RHFK02000001">
    <property type="protein sequence ID" value="TWW80388.1"/>
    <property type="molecule type" value="Genomic_DNA"/>
</dbReference>
<dbReference type="InterPro" id="IPR024253">
    <property type="entry name" value="Phosducin_thioredoxin-like_dom"/>
</dbReference>
<dbReference type="SUPFAM" id="SSF52833">
    <property type="entry name" value="Thioredoxin-like"/>
    <property type="match status" value="1"/>
</dbReference>
<evidence type="ECO:0000256" key="6">
    <source>
        <dbReference type="ARBA" id="ARBA00022657"/>
    </source>
</evidence>
<dbReference type="PANTHER" id="PTHR45809">
    <property type="entry name" value="VIRAL IAP-ASSOCIATED FACTOR HOMOLOG"/>
    <property type="match status" value="1"/>
</dbReference>
<dbReference type="Proteomes" id="UP000324091">
    <property type="component" value="Chromosome 1"/>
</dbReference>
<gene>
    <name evidence="13" type="ORF">D4764_01G0002030</name>
</gene>
<feature type="domain" description="Phosducin" evidence="12">
    <location>
        <begin position="197"/>
        <end position="345"/>
    </location>
</feature>
<evidence type="ECO:0000313" key="14">
    <source>
        <dbReference type="Proteomes" id="UP000324091"/>
    </source>
</evidence>
<comment type="caution">
    <text evidence="13">The sequence shown here is derived from an EMBL/GenBank/DDBJ whole genome shotgun (WGS) entry which is preliminary data.</text>
</comment>
<dbReference type="GO" id="GO:0048471">
    <property type="term" value="C:perinuclear region of cytoplasm"/>
    <property type="evidence" value="ECO:0007669"/>
    <property type="project" value="UniProtKB-SubCell"/>
</dbReference>
<dbReference type="InterPro" id="IPR051498">
    <property type="entry name" value="Phosducin-like_chap/apop_reg"/>
</dbReference>
<keyword evidence="5" id="KW-0597">Phosphoprotein</keyword>
<dbReference type="CDD" id="cd02988">
    <property type="entry name" value="Phd_like_VIAF"/>
    <property type="match status" value="1"/>
</dbReference>
<evidence type="ECO:0000256" key="9">
    <source>
        <dbReference type="ARBA" id="ARBA00023186"/>
    </source>
</evidence>
<name>A0A5C6PNR7_9TELE</name>
<dbReference type="InterPro" id="IPR036249">
    <property type="entry name" value="Thioredoxin-like_sf"/>
</dbReference>
<keyword evidence="14" id="KW-1185">Reference proteome</keyword>
<evidence type="ECO:0000256" key="10">
    <source>
        <dbReference type="ARBA" id="ARBA00040739"/>
    </source>
</evidence>
<comment type="similarity">
    <text evidence="3">Belongs to the phosducin family.</text>
</comment>
<dbReference type="GO" id="GO:0001525">
    <property type="term" value="P:angiogenesis"/>
    <property type="evidence" value="ECO:0007669"/>
    <property type="project" value="UniProtKB-KW"/>
</dbReference>
<evidence type="ECO:0000256" key="1">
    <source>
        <dbReference type="ARBA" id="ARBA00004240"/>
    </source>
</evidence>
<evidence type="ECO:0000256" key="11">
    <source>
        <dbReference type="ARBA" id="ARBA00045694"/>
    </source>
</evidence>
<evidence type="ECO:0000313" key="13">
    <source>
        <dbReference type="EMBL" id="TWW80388.1"/>
    </source>
</evidence>
<dbReference type="Gene3D" id="3.40.30.10">
    <property type="entry name" value="Glutaredoxin"/>
    <property type="match status" value="1"/>
</dbReference>
<dbReference type="GO" id="GO:0006915">
    <property type="term" value="P:apoptotic process"/>
    <property type="evidence" value="ECO:0007669"/>
    <property type="project" value="UniProtKB-KW"/>
</dbReference>
<accession>A0A5C6PNR7</accession>
<keyword evidence="8" id="KW-0256">Endoplasmic reticulum</keyword>
<dbReference type="GO" id="GO:0005783">
    <property type="term" value="C:endoplasmic reticulum"/>
    <property type="evidence" value="ECO:0007669"/>
    <property type="project" value="UniProtKB-SubCell"/>
</dbReference>
<evidence type="ECO:0000256" key="7">
    <source>
        <dbReference type="ARBA" id="ARBA00022703"/>
    </source>
</evidence>
<proteinExistence type="inferred from homology"/>